<comment type="caution">
    <text evidence="7">The sequence shown here is derived from an EMBL/GenBank/DDBJ whole genome shotgun (WGS) entry which is preliminary data.</text>
</comment>
<evidence type="ECO:0000256" key="6">
    <source>
        <dbReference type="SAM" id="Phobius"/>
    </source>
</evidence>
<gene>
    <name evidence="7" type="ORF">A2225_02570</name>
</gene>
<evidence type="ECO:0000256" key="5">
    <source>
        <dbReference type="ARBA" id="ARBA00023136"/>
    </source>
</evidence>
<proteinExistence type="predicted"/>
<accession>A0A1F6YME8</accession>
<name>A0A1F6YME8_9BACT</name>
<dbReference type="PANTHER" id="PTHR42709">
    <property type="entry name" value="ALKALINE PHOSPHATASE LIKE PROTEIN"/>
    <property type="match status" value="1"/>
</dbReference>
<evidence type="ECO:0000256" key="2">
    <source>
        <dbReference type="ARBA" id="ARBA00022475"/>
    </source>
</evidence>
<keyword evidence="3 6" id="KW-0812">Transmembrane</keyword>
<keyword evidence="5 6" id="KW-0472">Membrane</keyword>
<evidence type="ECO:0000256" key="3">
    <source>
        <dbReference type="ARBA" id="ARBA00022692"/>
    </source>
</evidence>
<dbReference type="Proteomes" id="UP000178138">
    <property type="component" value="Unassembled WGS sequence"/>
</dbReference>
<dbReference type="AlphaFoldDB" id="A0A1F6YME8"/>
<keyword evidence="4 6" id="KW-1133">Transmembrane helix</keyword>
<dbReference type="InterPro" id="IPR051311">
    <property type="entry name" value="DedA_domain"/>
</dbReference>
<dbReference type="GO" id="GO:0005886">
    <property type="term" value="C:plasma membrane"/>
    <property type="evidence" value="ECO:0007669"/>
    <property type="project" value="UniProtKB-SubCell"/>
</dbReference>
<comment type="subcellular location">
    <subcellularLocation>
        <location evidence="1">Cell membrane</location>
        <topology evidence="1">Multi-pass membrane protein</topology>
    </subcellularLocation>
</comment>
<feature type="transmembrane region" description="Helical" evidence="6">
    <location>
        <begin position="162"/>
        <end position="183"/>
    </location>
</feature>
<sequence>MVFLDYPSFQFIIVFLGAAFGGELAILALSFLVAQNVFPLFPFFLISVLGVFSSDTLWFILGRTKTVDKISKHRYTVGTVSAITEAIRRLSRGNHFLAFIFAKFVVGTRVVIIMYVSRTGMTFKNFIRYNIGAIFIWLIVLIPIGFLSGLGFNYISHILEDIYAGIGFIFLILLVFVIIQIWINRILVQKEKEIIREQNL</sequence>
<feature type="transmembrane region" description="Helical" evidence="6">
    <location>
        <begin position="96"/>
        <end position="117"/>
    </location>
</feature>
<evidence type="ECO:0000256" key="1">
    <source>
        <dbReference type="ARBA" id="ARBA00004651"/>
    </source>
</evidence>
<dbReference type="PANTHER" id="PTHR42709:SF6">
    <property type="entry name" value="UNDECAPRENYL PHOSPHATE TRANSPORTER A"/>
    <property type="match status" value="1"/>
</dbReference>
<feature type="transmembrane region" description="Helical" evidence="6">
    <location>
        <begin position="40"/>
        <end position="61"/>
    </location>
</feature>
<dbReference type="EMBL" id="MFVZ01000012">
    <property type="protein sequence ID" value="OGJ07552.1"/>
    <property type="molecule type" value="Genomic_DNA"/>
</dbReference>
<evidence type="ECO:0000256" key="4">
    <source>
        <dbReference type="ARBA" id="ARBA00022989"/>
    </source>
</evidence>
<evidence type="ECO:0000313" key="7">
    <source>
        <dbReference type="EMBL" id="OGJ07552.1"/>
    </source>
</evidence>
<protein>
    <recommendedName>
        <fullName evidence="9">DedA family protein</fullName>
    </recommendedName>
</protein>
<evidence type="ECO:0000313" key="8">
    <source>
        <dbReference type="Proteomes" id="UP000178138"/>
    </source>
</evidence>
<feature type="transmembrane region" description="Helical" evidence="6">
    <location>
        <begin position="129"/>
        <end position="150"/>
    </location>
</feature>
<organism evidence="7 8">
    <name type="scientific">Candidatus Nomurabacteria bacterium RIFOXYA2_FULL_42_12</name>
    <dbReference type="NCBI Taxonomy" id="1801801"/>
    <lineage>
        <taxon>Bacteria</taxon>
        <taxon>Candidatus Nomuraibacteriota</taxon>
    </lineage>
</organism>
<keyword evidence="2" id="KW-1003">Cell membrane</keyword>
<feature type="transmembrane region" description="Helical" evidence="6">
    <location>
        <begin position="12"/>
        <end position="34"/>
    </location>
</feature>
<reference evidence="7 8" key="1">
    <citation type="journal article" date="2016" name="Nat. Commun.">
        <title>Thousands of microbial genomes shed light on interconnected biogeochemical processes in an aquifer system.</title>
        <authorList>
            <person name="Anantharaman K."/>
            <person name="Brown C.T."/>
            <person name="Hug L.A."/>
            <person name="Sharon I."/>
            <person name="Castelle C.J."/>
            <person name="Probst A.J."/>
            <person name="Thomas B.C."/>
            <person name="Singh A."/>
            <person name="Wilkins M.J."/>
            <person name="Karaoz U."/>
            <person name="Brodie E.L."/>
            <person name="Williams K.H."/>
            <person name="Hubbard S.S."/>
            <person name="Banfield J.F."/>
        </authorList>
    </citation>
    <scope>NUCLEOTIDE SEQUENCE [LARGE SCALE GENOMIC DNA]</scope>
</reference>
<evidence type="ECO:0008006" key="9">
    <source>
        <dbReference type="Google" id="ProtNLM"/>
    </source>
</evidence>